<comment type="caution">
    <text evidence="1">The sequence shown here is derived from an EMBL/GenBank/DDBJ whole genome shotgun (WGS) entry which is preliminary data.</text>
</comment>
<organism evidence="1 2">
    <name type="scientific">Armillaria tabescens</name>
    <name type="common">Ringless honey mushroom</name>
    <name type="synonym">Agaricus tabescens</name>
    <dbReference type="NCBI Taxonomy" id="1929756"/>
    <lineage>
        <taxon>Eukaryota</taxon>
        <taxon>Fungi</taxon>
        <taxon>Dikarya</taxon>
        <taxon>Basidiomycota</taxon>
        <taxon>Agaricomycotina</taxon>
        <taxon>Agaricomycetes</taxon>
        <taxon>Agaricomycetidae</taxon>
        <taxon>Agaricales</taxon>
        <taxon>Marasmiineae</taxon>
        <taxon>Physalacriaceae</taxon>
        <taxon>Desarmillaria</taxon>
    </lineage>
</organism>
<accession>A0AA39K083</accession>
<dbReference type="AlphaFoldDB" id="A0AA39K083"/>
<name>A0AA39K083_ARMTA</name>
<dbReference type="GeneID" id="85366677"/>
<keyword evidence="2" id="KW-1185">Reference proteome</keyword>
<dbReference type="EMBL" id="JAUEPS010000031">
    <property type="protein sequence ID" value="KAK0452155.1"/>
    <property type="molecule type" value="Genomic_DNA"/>
</dbReference>
<evidence type="ECO:0000313" key="1">
    <source>
        <dbReference type="EMBL" id="KAK0452155.1"/>
    </source>
</evidence>
<reference evidence="1" key="1">
    <citation type="submission" date="2023-06" db="EMBL/GenBank/DDBJ databases">
        <authorList>
            <consortium name="Lawrence Berkeley National Laboratory"/>
            <person name="Ahrendt S."/>
            <person name="Sahu N."/>
            <person name="Indic B."/>
            <person name="Wong-Bajracharya J."/>
            <person name="Merenyi Z."/>
            <person name="Ke H.-M."/>
            <person name="Monk M."/>
            <person name="Kocsube S."/>
            <person name="Drula E."/>
            <person name="Lipzen A."/>
            <person name="Balint B."/>
            <person name="Henrissat B."/>
            <person name="Andreopoulos B."/>
            <person name="Martin F.M."/>
            <person name="Harder C.B."/>
            <person name="Rigling D."/>
            <person name="Ford K.L."/>
            <person name="Foster G.D."/>
            <person name="Pangilinan J."/>
            <person name="Papanicolaou A."/>
            <person name="Barry K."/>
            <person name="LaButti K."/>
            <person name="Viragh M."/>
            <person name="Koriabine M."/>
            <person name="Yan M."/>
            <person name="Riley R."/>
            <person name="Champramary S."/>
            <person name="Plett K.L."/>
            <person name="Tsai I.J."/>
            <person name="Slot J."/>
            <person name="Sipos G."/>
            <person name="Plett J."/>
            <person name="Nagy L.G."/>
            <person name="Grigoriev I.V."/>
        </authorList>
    </citation>
    <scope>NUCLEOTIDE SEQUENCE</scope>
    <source>
        <strain evidence="1">CCBAS 213</strain>
    </source>
</reference>
<gene>
    <name evidence="1" type="ORF">EV420DRAFT_694447</name>
</gene>
<dbReference type="Proteomes" id="UP001175211">
    <property type="component" value="Unassembled WGS sequence"/>
</dbReference>
<proteinExistence type="predicted"/>
<protein>
    <submittedName>
        <fullName evidence="1">Uncharacterized protein</fullName>
    </submittedName>
</protein>
<evidence type="ECO:0000313" key="2">
    <source>
        <dbReference type="Proteomes" id="UP001175211"/>
    </source>
</evidence>
<dbReference type="RefSeq" id="XP_060327989.1">
    <property type="nucleotide sequence ID" value="XM_060483129.1"/>
</dbReference>
<sequence>MRQSSKKPAAGCPISRIVCTAPFERDIPHFHLLLSCRLFAVKQNRDSVCYSLATPLSLWNCGTITLFSDIFGVPQKESTSPSHHRRVATGTMVPKYPSPLDTLPFALSRVSSVSQFTRKCPFRNVLTFRKETRTMGTMGGVPLLRMPISPLAGRDLLFLKIILLPILTSLPARGSIPTMLHRFPFHGNPCLFRKQIRSLHFPLSSSTTPNQWCSSVRQLLLYVIGNPNILDVRRNPAGSLIVKQATYASTPTLGIFQNHGERIGTHWCQKCWGHDLKRVPPTVICFEWYRLGRLLKDPLYLLK</sequence>